<sequence length="198" mass="23172">MEPPSPESPWMNESHQRIAFGGSCYWCMEAVFQSLLGVEKVEQGFVASHDEHHAETDFSEAVIVHFDPVHIPLAVLVEIHLHTHHCTAEHSRRERYRSAVYVFDQQQSIDAQRILAERQADFDAPLVTRVLPFAAFRPSEQQYHDYFYRNPQRPFCERWIAPKLRVLLQKFSQQTDQQRLKQAGIDTSGKQRQDTEQR</sequence>
<dbReference type="Gene3D" id="3.30.1060.10">
    <property type="entry name" value="Peptide methionine sulphoxide reductase MsrA"/>
    <property type="match status" value="1"/>
</dbReference>
<keyword evidence="8" id="KW-1185">Reference proteome</keyword>
<dbReference type="Pfam" id="PF01625">
    <property type="entry name" value="PMSR"/>
    <property type="match status" value="1"/>
</dbReference>
<evidence type="ECO:0000259" key="6">
    <source>
        <dbReference type="Pfam" id="PF01625"/>
    </source>
</evidence>
<comment type="catalytic activity">
    <reaction evidence="4">
        <text>[thioredoxin]-disulfide + L-methionine + H2O = L-methionine (S)-S-oxide + [thioredoxin]-dithiol</text>
        <dbReference type="Rhea" id="RHEA:19993"/>
        <dbReference type="Rhea" id="RHEA-COMP:10698"/>
        <dbReference type="Rhea" id="RHEA-COMP:10700"/>
        <dbReference type="ChEBI" id="CHEBI:15377"/>
        <dbReference type="ChEBI" id="CHEBI:29950"/>
        <dbReference type="ChEBI" id="CHEBI:50058"/>
        <dbReference type="ChEBI" id="CHEBI:57844"/>
        <dbReference type="ChEBI" id="CHEBI:58772"/>
        <dbReference type="EC" id="1.8.4.11"/>
    </reaction>
</comment>
<keyword evidence="2" id="KW-0560">Oxidoreductase</keyword>
<proteinExistence type="predicted"/>
<dbReference type="EMBL" id="BJXU01000172">
    <property type="protein sequence ID" value="GEN25902.1"/>
    <property type="molecule type" value="Genomic_DNA"/>
</dbReference>
<dbReference type="PANTHER" id="PTHR43774:SF1">
    <property type="entry name" value="PEPTIDE METHIONINE SULFOXIDE REDUCTASE MSRA 2"/>
    <property type="match status" value="1"/>
</dbReference>
<evidence type="ECO:0000256" key="2">
    <source>
        <dbReference type="ARBA" id="ARBA00023002"/>
    </source>
</evidence>
<gene>
    <name evidence="7" type="primary">msrA_2</name>
    <name evidence="7" type="ORF">HCU01_38510</name>
</gene>
<dbReference type="InterPro" id="IPR036509">
    <property type="entry name" value="Met_Sox_Rdtase_MsrA_sf"/>
</dbReference>
<reference evidence="7 8" key="1">
    <citation type="submission" date="2019-07" db="EMBL/GenBank/DDBJ databases">
        <title>Whole genome shotgun sequence of Halomonas cupida NBRC 102219.</title>
        <authorList>
            <person name="Hosoyama A."/>
            <person name="Uohara A."/>
            <person name="Ohji S."/>
            <person name="Ichikawa N."/>
        </authorList>
    </citation>
    <scope>NUCLEOTIDE SEQUENCE [LARGE SCALE GENOMIC DNA]</scope>
    <source>
        <strain evidence="7 8">NBRC 102219</strain>
    </source>
</reference>
<evidence type="ECO:0000256" key="1">
    <source>
        <dbReference type="ARBA" id="ARBA00012502"/>
    </source>
</evidence>
<dbReference type="InterPro" id="IPR002569">
    <property type="entry name" value="Met_Sox_Rdtase_MsrA_dom"/>
</dbReference>
<dbReference type="EC" id="1.8.4.11" evidence="1"/>
<dbReference type="PANTHER" id="PTHR43774">
    <property type="entry name" value="PEPTIDE METHIONINE SULFOXIDE REDUCTASE"/>
    <property type="match status" value="1"/>
</dbReference>
<name>A0ABQ0WK05_9GAMM</name>
<dbReference type="Proteomes" id="UP000321726">
    <property type="component" value="Unassembled WGS sequence"/>
</dbReference>
<evidence type="ECO:0000313" key="8">
    <source>
        <dbReference type="Proteomes" id="UP000321726"/>
    </source>
</evidence>
<feature type="compositionally biased region" description="Basic and acidic residues" evidence="5">
    <location>
        <begin position="189"/>
        <end position="198"/>
    </location>
</feature>
<evidence type="ECO:0000256" key="4">
    <source>
        <dbReference type="ARBA" id="ARBA00048782"/>
    </source>
</evidence>
<dbReference type="SUPFAM" id="SSF55068">
    <property type="entry name" value="Peptide methionine sulfoxide reductase"/>
    <property type="match status" value="1"/>
</dbReference>
<comment type="caution">
    <text evidence="7">The sequence shown here is derived from an EMBL/GenBank/DDBJ whole genome shotgun (WGS) entry which is preliminary data.</text>
</comment>
<evidence type="ECO:0000256" key="5">
    <source>
        <dbReference type="SAM" id="MobiDB-lite"/>
    </source>
</evidence>
<protein>
    <recommendedName>
        <fullName evidence="1">peptide-methionine (S)-S-oxide reductase</fullName>
        <ecNumber evidence="1">1.8.4.11</ecNumber>
    </recommendedName>
</protein>
<accession>A0ABQ0WK05</accession>
<feature type="region of interest" description="Disordered" evidence="5">
    <location>
        <begin position="178"/>
        <end position="198"/>
    </location>
</feature>
<evidence type="ECO:0000256" key="3">
    <source>
        <dbReference type="ARBA" id="ARBA00047806"/>
    </source>
</evidence>
<feature type="domain" description="Peptide methionine sulphoxide reductase MsrA" evidence="6">
    <location>
        <begin position="18"/>
        <end position="156"/>
    </location>
</feature>
<evidence type="ECO:0000313" key="7">
    <source>
        <dbReference type="EMBL" id="GEN25902.1"/>
    </source>
</evidence>
<comment type="catalytic activity">
    <reaction evidence="3">
        <text>L-methionyl-[protein] + [thioredoxin]-disulfide + H2O = L-methionyl-(S)-S-oxide-[protein] + [thioredoxin]-dithiol</text>
        <dbReference type="Rhea" id="RHEA:14217"/>
        <dbReference type="Rhea" id="RHEA-COMP:10698"/>
        <dbReference type="Rhea" id="RHEA-COMP:10700"/>
        <dbReference type="Rhea" id="RHEA-COMP:12313"/>
        <dbReference type="Rhea" id="RHEA-COMP:12315"/>
        <dbReference type="ChEBI" id="CHEBI:15377"/>
        <dbReference type="ChEBI" id="CHEBI:16044"/>
        <dbReference type="ChEBI" id="CHEBI:29950"/>
        <dbReference type="ChEBI" id="CHEBI:44120"/>
        <dbReference type="ChEBI" id="CHEBI:50058"/>
        <dbReference type="EC" id="1.8.4.11"/>
    </reaction>
</comment>
<organism evidence="7 8">
    <name type="scientific">Halomonas cupida</name>
    <dbReference type="NCBI Taxonomy" id="44933"/>
    <lineage>
        <taxon>Bacteria</taxon>
        <taxon>Pseudomonadati</taxon>
        <taxon>Pseudomonadota</taxon>
        <taxon>Gammaproteobacteria</taxon>
        <taxon>Oceanospirillales</taxon>
        <taxon>Halomonadaceae</taxon>
        <taxon>Halomonas</taxon>
    </lineage>
</organism>